<dbReference type="InterPro" id="IPR016166">
    <property type="entry name" value="FAD-bd_PCMH"/>
</dbReference>
<dbReference type="Pfam" id="PF02913">
    <property type="entry name" value="FAD-oxidase_C"/>
    <property type="match status" value="1"/>
</dbReference>
<evidence type="ECO:0000256" key="4">
    <source>
        <dbReference type="ARBA" id="ARBA00023002"/>
    </source>
</evidence>
<dbReference type="GO" id="GO:0071949">
    <property type="term" value="F:FAD binding"/>
    <property type="evidence" value="ECO:0007669"/>
    <property type="project" value="InterPro"/>
</dbReference>
<dbReference type="EMBL" id="JAFIDA010000001">
    <property type="protein sequence ID" value="MBP1327272.1"/>
    <property type="molecule type" value="Genomic_DNA"/>
</dbReference>
<gene>
    <name evidence="6" type="ORF">JOF28_002504</name>
</gene>
<evidence type="ECO:0000313" key="6">
    <source>
        <dbReference type="EMBL" id="MBP1327272.1"/>
    </source>
</evidence>
<evidence type="ECO:0000313" key="7">
    <source>
        <dbReference type="Proteomes" id="UP000675163"/>
    </source>
</evidence>
<keyword evidence="7" id="KW-1185">Reference proteome</keyword>
<evidence type="ECO:0000256" key="3">
    <source>
        <dbReference type="ARBA" id="ARBA00022827"/>
    </source>
</evidence>
<dbReference type="InterPro" id="IPR016171">
    <property type="entry name" value="Vanillyl_alc_oxidase_C-sub2"/>
</dbReference>
<dbReference type="InterPro" id="IPR016164">
    <property type="entry name" value="FAD-linked_Oxase-like_C"/>
</dbReference>
<keyword evidence="2" id="KW-0285">Flavoprotein</keyword>
<keyword evidence="4 6" id="KW-0560">Oxidoreductase</keyword>
<sequence>MSATFSNPSPAQITELRQLLGDRVVTDPAEIDAAAHDRSRYAPEGASAVLVRAGSTADVSCALAWAHEHRVPVAVRGAGTGVSGGAVGYPGGLIISLTGLNQITRIDEVNRLADVQAGVITSVLDRAANEHGLFFPPDPASVEISTVGGNIATNAGGLRCIAHGVTRDAVAALEVVLADGTVINTGARTRKNVVGLDLTSLFVGSEGTLGVITAATVRLKPIPPGTPHTFRANFDDIVAAGEAITAIVGGEAQPEVLELLDAASVRVIEAFHPTGLNVPNAAVLIGQTVGADAAHLADLITQTCAAHGATDLLISQSDSLLEARRLANPALTAQGLRVSCDVGVPVGELANVFRGIAEISERHGRAVSIVAHAGDGNLHPTVEAEDTPEGYAAAELVIDDITRLAISLGGTMSGEHGIGAVKHHELSAQLSDAVLGVQRSIKQTLDPHNILSPGRAI</sequence>
<dbReference type="SUPFAM" id="SSF56176">
    <property type="entry name" value="FAD-binding/transporter-associated domain-like"/>
    <property type="match status" value="1"/>
</dbReference>
<feature type="domain" description="FAD-binding PCMH-type" evidence="5">
    <location>
        <begin position="41"/>
        <end position="222"/>
    </location>
</feature>
<comment type="cofactor">
    <cofactor evidence="1">
        <name>FAD</name>
        <dbReference type="ChEBI" id="CHEBI:57692"/>
    </cofactor>
</comment>
<dbReference type="PANTHER" id="PTHR42934:SF2">
    <property type="entry name" value="GLYCOLATE OXIDASE SUBUNIT GLCD"/>
    <property type="match status" value="1"/>
</dbReference>
<dbReference type="Gene3D" id="1.10.45.10">
    <property type="entry name" value="Vanillyl-alcohol Oxidase, Chain A, domain 4"/>
    <property type="match status" value="1"/>
</dbReference>
<dbReference type="RefSeq" id="WP_209706050.1">
    <property type="nucleotide sequence ID" value="NZ_JAFIDA010000001.1"/>
</dbReference>
<comment type="caution">
    <text evidence="6">The sequence shown here is derived from an EMBL/GenBank/DDBJ whole genome shotgun (WGS) entry which is preliminary data.</text>
</comment>
<name>A0A940T4I5_9MICO</name>
<dbReference type="AlphaFoldDB" id="A0A940T4I5"/>
<dbReference type="SUPFAM" id="SSF55103">
    <property type="entry name" value="FAD-linked oxidases, C-terminal domain"/>
    <property type="match status" value="1"/>
</dbReference>
<dbReference type="InterPro" id="IPR051914">
    <property type="entry name" value="FAD-linked_OxidoTrans_Type4"/>
</dbReference>
<dbReference type="Proteomes" id="UP000675163">
    <property type="component" value="Unassembled WGS sequence"/>
</dbReference>
<evidence type="ECO:0000259" key="5">
    <source>
        <dbReference type="PROSITE" id="PS51387"/>
    </source>
</evidence>
<accession>A0A940T4I5</accession>
<dbReference type="Gene3D" id="3.30.70.2740">
    <property type="match status" value="1"/>
</dbReference>
<dbReference type="InterPro" id="IPR016169">
    <property type="entry name" value="FAD-bd_PCMH_sub2"/>
</dbReference>
<dbReference type="GO" id="GO:0003973">
    <property type="term" value="F:(S)-2-hydroxy-acid oxidase activity"/>
    <property type="evidence" value="ECO:0007669"/>
    <property type="project" value="UniProtKB-EC"/>
</dbReference>
<dbReference type="Gene3D" id="3.30.465.10">
    <property type="match status" value="1"/>
</dbReference>
<keyword evidence="3" id="KW-0274">FAD</keyword>
<dbReference type="InterPro" id="IPR006094">
    <property type="entry name" value="Oxid_FAD_bind_N"/>
</dbReference>
<dbReference type="Pfam" id="PF01565">
    <property type="entry name" value="FAD_binding_4"/>
    <property type="match status" value="1"/>
</dbReference>
<reference evidence="6" key="1">
    <citation type="submission" date="2021-02" db="EMBL/GenBank/DDBJ databases">
        <title>Sequencing the genomes of 1000 actinobacteria strains.</title>
        <authorList>
            <person name="Klenk H.-P."/>
        </authorList>
    </citation>
    <scope>NUCLEOTIDE SEQUENCE</scope>
    <source>
        <strain evidence="6">DSM 22850</strain>
    </source>
</reference>
<evidence type="ECO:0000256" key="2">
    <source>
        <dbReference type="ARBA" id="ARBA00022630"/>
    </source>
</evidence>
<proteinExistence type="predicted"/>
<dbReference type="InterPro" id="IPR036318">
    <property type="entry name" value="FAD-bd_PCMH-like_sf"/>
</dbReference>
<organism evidence="6 7">
    <name type="scientific">Leucobacter exalbidus</name>
    <dbReference type="NCBI Taxonomy" id="662960"/>
    <lineage>
        <taxon>Bacteria</taxon>
        <taxon>Bacillati</taxon>
        <taxon>Actinomycetota</taxon>
        <taxon>Actinomycetes</taxon>
        <taxon>Micrococcales</taxon>
        <taxon>Microbacteriaceae</taxon>
        <taxon>Leucobacter</taxon>
    </lineage>
</organism>
<dbReference type="PANTHER" id="PTHR42934">
    <property type="entry name" value="GLYCOLATE OXIDASE SUBUNIT GLCD"/>
    <property type="match status" value="1"/>
</dbReference>
<dbReference type="EC" id="1.1.3.15" evidence="6"/>
<evidence type="ECO:0000256" key="1">
    <source>
        <dbReference type="ARBA" id="ARBA00001974"/>
    </source>
</evidence>
<dbReference type="PROSITE" id="PS51387">
    <property type="entry name" value="FAD_PCMH"/>
    <property type="match status" value="1"/>
</dbReference>
<protein>
    <submittedName>
        <fullName evidence="6">Glycolate oxidase</fullName>
        <ecNumber evidence="6">1.1.3.15</ecNumber>
    </submittedName>
</protein>
<dbReference type="InterPro" id="IPR004113">
    <property type="entry name" value="FAD-bd_oxidored_4_C"/>
</dbReference>